<reference evidence="3" key="1">
    <citation type="submission" date="2006-10" db="EMBL/GenBank/DDBJ databases">
        <authorList>
            <person name="Amadeo P."/>
            <person name="Zhao Q."/>
            <person name="Wortman J."/>
            <person name="Fraser-Liggett C."/>
            <person name="Carlton J."/>
        </authorList>
    </citation>
    <scope>NUCLEOTIDE SEQUENCE</scope>
    <source>
        <strain evidence="3">G3</strain>
    </source>
</reference>
<dbReference type="FunCoup" id="A2EWS5">
    <property type="interactions" value="32"/>
</dbReference>
<dbReference type="EMBL" id="DS113521">
    <property type="protein sequence ID" value="EAY02905.1"/>
    <property type="molecule type" value="Genomic_DNA"/>
</dbReference>
<dbReference type="InterPro" id="IPR029033">
    <property type="entry name" value="His_PPase_superfam"/>
</dbReference>
<dbReference type="InterPro" id="IPR033379">
    <property type="entry name" value="Acid_Pase_AS"/>
</dbReference>
<dbReference type="PANTHER" id="PTHR11567">
    <property type="entry name" value="ACID PHOSPHATASE-RELATED"/>
    <property type="match status" value="1"/>
</dbReference>
<reference evidence="3" key="2">
    <citation type="journal article" date="2007" name="Science">
        <title>Draft genome sequence of the sexually transmitted pathogen Trichomonas vaginalis.</title>
        <authorList>
            <person name="Carlton J.M."/>
            <person name="Hirt R.P."/>
            <person name="Silva J.C."/>
            <person name="Delcher A.L."/>
            <person name="Schatz M."/>
            <person name="Zhao Q."/>
            <person name="Wortman J.R."/>
            <person name="Bidwell S.L."/>
            <person name="Alsmark U.C.M."/>
            <person name="Besteiro S."/>
            <person name="Sicheritz-Ponten T."/>
            <person name="Noel C.J."/>
            <person name="Dacks J.B."/>
            <person name="Foster P.G."/>
            <person name="Simillion C."/>
            <person name="Van de Peer Y."/>
            <person name="Miranda-Saavedra D."/>
            <person name="Barton G.J."/>
            <person name="Westrop G.D."/>
            <person name="Mueller S."/>
            <person name="Dessi D."/>
            <person name="Fiori P.L."/>
            <person name="Ren Q."/>
            <person name="Paulsen I."/>
            <person name="Zhang H."/>
            <person name="Bastida-Corcuera F.D."/>
            <person name="Simoes-Barbosa A."/>
            <person name="Brown M.T."/>
            <person name="Hayes R.D."/>
            <person name="Mukherjee M."/>
            <person name="Okumura C.Y."/>
            <person name="Schneider R."/>
            <person name="Smith A.J."/>
            <person name="Vanacova S."/>
            <person name="Villalvazo M."/>
            <person name="Haas B.J."/>
            <person name="Pertea M."/>
            <person name="Feldblyum T.V."/>
            <person name="Utterback T.R."/>
            <person name="Shu C.L."/>
            <person name="Osoegawa K."/>
            <person name="de Jong P.J."/>
            <person name="Hrdy I."/>
            <person name="Horvathova L."/>
            <person name="Zubacova Z."/>
            <person name="Dolezal P."/>
            <person name="Malik S.B."/>
            <person name="Logsdon J.M. Jr."/>
            <person name="Henze K."/>
            <person name="Gupta A."/>
            <person name="Wang C.C."/>
            <person name="Dunne R.L."/>
            <person name="Upcroft J.A."/>
            <person name="Upcroft P."/>
            <person name="White O."/>
            <person name="Salzberg S.L."/>
            <person name="Tang P."/>
            <person name="Chiu C.-H."/>
            <person name="Lee Y.-S."/>
            <person name="Embley T.M."/>
            <person name="Coombs G.H."/>
            <person name="Mottram J.C."/>
            <person name="Tachezy J."/>
            <person name="Fraser-Liggett C.M."/>
            <person name="Johnson P.J."/>
        </authorList>
    </citation>
    <scope>NUCLEOTIDE SEQUENCE [LARGE SCALE GENOMIC DNA]</scope>
    <source>
        <strain evidence="3">G3</strain>
    </source>
</reference>
<dbReference type="Pfam" id="PF00328">
    <property type="entry name" value="His_Phos_2"/>
    <property type="match status" value="1"/>
</dbReference>
<comment type="similarity">
    <text evidence="1">Belongs to the histidine acid phosphatase family.</text>
</comment>
<dbReference type="InterPro" id="IPR050645">
    <property type="entry name" value="Histidine_acid_phosphatase"/>
</dbReference>
<protein>
    <submittedName>
        <fullName evidence="3">Histidine acid phosphatase family protein</fullName>
    </submittedName>
</protein>
<evidence type="ECO:0000313" key="4">
    <source>
        <dbReference type="Proteomes" id="UP000001542"/>
    </source>
</evidence>
<evidence type="ECO:0000313" key="3">
    <source>
        <dbReference type="EMBL" id="EAY02905.1"/>
    </source>
</evidence>
<dbReference type="PANTHER" id="PTHR11567:SF110">
    <property type="entry name" value="2-PHOSPHOXYLOSE PHOSPHATASE 1"/>
    <property type="match status" value="1"/>
</dbReference>
<dbReference type="Proteomes" id="UP000001542">
    <property type="component" value="Unassembled WGS sequence"/>
</dbReference>
<proteinExistence type="inferred from homology"/>
<organism evidence="3 4">
    <name type="scientific">Trichomonas vaginalis (strain ATCC PRA-98 / G3)</name>
    <dbReference type="NCBI Taxonomy" id="412133"/>
    <lineage>
        <taxon>Eukaryota</taxon>
        <taxon>Metamonada</taxon>
        <taxon>Parabasalia</taxon>
        <taxon>Trichomonadida</taxon>
        <taxon>Trichomonadidae</taxon>
        <taxon>Trichomonas</taxon>
    </lineage>
</organism>
<dbReference type="VEuPathDB" id="TrichDB:TVAGG3_0211690"/>
<evidence type="ECO:0000256" key="1">
    <source>
        <dbReference type="ARBA" id="ARBA00005375"/>
    </source>
</evidence>
<dbReference type="GO" id="GO:0016791">
    <property type="term" value="F:phosphatase activity"/>
    <property type="evidence" value="ECO:0000318"/>
    <property type="project" value="GO_Central"/>
</dbReference>
<dbReference type="eggNOG" id="KOG3720">
    <property type="taxonomic scope" value="Eukaryota"/>
</dbReference>
<dbReference type="OrthoDB" id="10257284at2759"/>
<dbReference type="InterPro" id="IPR000560">
    <property type="entry name" value="His_Pase_clade-2"/>
</dbReference>
<keyword evidence="2" id="KW-0378">Hydrolase</keyword>
<dbReference type="SUPFAM" id="SSF53254">
    <property type="entry name" value="Phosphoglycerate mutase-like"/>
    <property type="match status" value="1"/>
</dbReference>
<gene>
    <name evidence="3" type="ORF">TVAG_169070</name>
</gene>
<dbReference type="VEuPathDB" id="TrichDB:TVAG_169070"/>
<dbReference type="STRING" id="5722.A2EWS5"/>
<dbReference type="OMA" id="MEIYSDN"/>
<evidence type="ECO:0000256" key="2">
    <source>
        <dbReference type="ARBA" id="ARBA00022801"/>
    </source>
</evidence>
<dbReference type="PROSITE" id="PS00616">
    <property type="entry name" value="HIS_ACID_PHOSPHAT_1"/>
    <property type="match status" value="1"/>
</dbReference>
<sequence length="394" mass="45316">MFQILFNLGLSFDEQCVGALKTPAPVPGKTLKYVQILTRHGARSPLNAFNMPMHFRGYWQCDSDDALAPRMHAAPVSHFRRFKQVLDQRLVEYLPNCRSGDLLLSGMEQHRALGQLYHKYIYDDNKLFSDEELPPSPDTIYARCTDIERTFRSAQSLLHGLFPPQSPNEILEIVTDTSDFSRLRFNFAFCPEVYQLYQDWEATDEFKNWTDTVWPQIQNVTDFLKLEKTGDNVNTACDWVATQYCSDKQAPNVVTPEIQRVCLRAISDYAYNLYIQNHWVPGSYTMQELLRIPTAFAKNETKVKFGLFSAHDTTIMVIKTLIEGPNAKVDRIPGYASHLAMELWEDNETKELYIRCALNGEDLNLQAVGEGVKIAKFSDFLEAYKETYNHCNSK</sequence>
<accession>A2EWS5</accession>
<dbReference type="CDD" id="cd07061">
    <property type="entry name" value="HP_HAP_like"/>
    <property type="match status" value="1"/>
</dbReference>
<dbReference type="InParanoid" id="A2EWS5"/>
<keyword evidence="4" id="KW-1185">Reference proteome</keyword>
<dbReference type="RefSeq" id="XP_001315128.1">
    <property type="nucleotide sequence ID" value="XM_001315093.1"/>
</dbReference>
<dbReference type="SMR" id="A2EWS5"/>
<dbReference type="Gene3D" id="3.40.50.1240">
    <property type="entry name" value="Phosphoglycerate mutase-like"/>
    <property type="match status" value="1"/>
</dbReference>
<name>A2EWS5_TRIV3</name>
<dbReference type="AlphaFoldDB" id="A2EWS5"/>
<dbReference type="KEGG" id="tva:4760745"/>